<gene>
    <name evidence="4" type="primary">GAP1</name>
    <name evidence="4" type="ORF">EHS25_005805</name>
</gene>
<feature type="coiled-coil region" evidence="1">
    <location>
        <begin position="59"/>
        <end position="127"/>
    </location>
</feature>
<evidence type="ECO:0000256" key="2">
    <source>
        <dbReference type="SAM" id="MobiDB-lite"/>
    </source>
</evidence>
<dbReference type="GO" id="GO:0046580">
    <property type="term" value="P:negative regulation of Ras protein signal transduction"/>
    <property type="evidence" value="ECO:0007669"/>
    <property type="project" value="TreeGrafter"/>
</dbReference>
<protein>
    <submittedName>
        <fullName evidence="4">Glyceraldehyde-3-phosphate dehydrogenase 1</fullName>
    </submittedName>
</protein>
<accession>A0A427XVR2</accession>
<feature type="compositionally biased region" description="Polar residues" evidence="2">
    <location>
        <begin position="1"/>
        <end position="14"/>
    </location>
</feature>
<dbReference type="PROSITE" id="PS50018">
    <property type="entry name" value="RAS_GTPASE_ACTIV_2"/>
    <property type="match status" value="1"/>
</dbReference>
<feature type="domain" description="Ras-GAP" evidence="3">
    <location>
        <begin position="186"/>
        <end position="430"/>
    </location>
</feature>
<dbReference type="InterPro" id="IPR001936">
    <property type="entry name" value="RasGAP_dom"/>
</dbReference>
<feature type="region of interest" description="Disordered" evidence="2">
    <location>
        <begin position="1"/>
        <end position="33"/>
    </location>
</feature>
<dbReference type="AlphaFoldDB" id="A0A427XVR2"/>
<dbReference type="InterPro" id="IPR008936">
    <property type="entry name" value="Rho_GTPase_activation_prot"/>
</dbReference>
<dbReference type="Gene3D" id="1.10.506.10">
    <property type="entry name" value="GTPase Activation - p120gap, domain 1"/>
    <property type="match status" value="1"/>
</dbReference>
<dbReference type="Proteomes" id="UP000279259">
    <property type="component" value="Unassembled WGS sequence"/>
</dbReference>
<dbReference type="SUPFAM" id="SSF48350">
    <property type="entry name" value="GTPase activation domain, GAP"/>
    <property type="match status" value="1"/>
</dbReference>
<dbReference type="PROSITE" id="PS00509">
    <property type="entry name" value="RAS_GTPASE_ACTIV_1"/>
    <property type="match status" value="1"/>
</dbReference>
<evidence type="ECO:0000313" key="5">
    <source>
        <dbReference type="Proteomes" id="UP000279259"/>
    </source>
</evidence>
<dbReference type="PANTHER" id="PTHR14149">
    <property type="entry name" value="RAS GTPASE-ACTIVATING PROTEIN WITH IQ MOTIF"/>
    <property type="match status" value="1"/>
</dbReference>
<dbReference type="PANTHER" id="PTHR14149:SF17">
    <property type="entry name" value="GTPASE-ACTIVATING PROTEIN"/>
    <property type="match status" value="1"/>
</dbReference>
<dbReference type="InterPro" id="IPR023152">
    <property type="entry name" value="RasGAP_CS"/>
</dbReference>
<dbReference type="SMART" id="SM00323">
    <property type="entry name" value="RasGAP"/>
    <property type="match status" value="1"/>
</dbReference>
<evidence type="ECO:0000259" key="3">
    <source>
        <dbReference type="PROSITE" id="PS50018"/>
    </source>
</evidence>
<dbReference type="OrthoDB" id="775356at2759"/>
<dbReference type="GO" id="GO:0005938">
    <property type="term" value="C:cell cortex"/>
    <property type="evidence" value="ECO:0007669"/>
    <property type="project" value="TreeGrafter"/>
</dbReference>
<comment type="caution">
    <text evidence="4">The sequence shown here is derived from an EMBL/GenBank/DDBJ whole genome shotgun (WGS) entry which is preliminary data.</text>
</comment>
<dbReference type="CDD" id="cd05132">
    <property type="entry name" value="RasGAP_GAPA"/>
    <property type="match status" value="1"/>
</dbReference>
<dbReference type="Pfam" id="PF00616">
    <property type="entry name" value="RasGAP"/>
    <property type="match status" value="2"/>
</dbReference>
<proteinExistence type="predicted"/>
<dbReference type="Pfam" id="PF03836">
    <property type="entry name" value="RasGAP_C"/>
    <property type="match status" value="1"/>
</dbReference>
<keyword evidence="5" id="KW-1185">Reference proteome</keyword>
<evidence type="ECO:0000256" key="1">
    <source>
        <dbReference type="SAM" id="Coils"/>
    </source>
</evidence>
<dbReference type="GO" id="GO:0005096">
    <property type="term" value="F:GTPase activator activity"/>
    <property type="evidence" value="ECO:0007669"/>
    <property type="project" value="TreeGrafter"/>
</dbReference>
<dbReference type="STRING" id="1890683.A0A427XVR2"/>
<keyword evidence="1" id="KW-0175">Coiled coil</keyword>
<reference evidence="4 5" key="1">
    <citation type="submission" date="2018-11" db="EMBL/GenBank/DDBJ databases">
        <title>Genome sequence of Saitozyma podzolica DSM 27192.</title>
        <authorList>
            <person name="Aliyu H."/>
            <person name="Gorte O."/>
            <person name="Ochsenreither K."/>
        </authorList>
    </citation>
    <scope>NUCLEOTIDE SEQUENCE [LARGE SCALE GENOMIC DNA]</scope>
    <source>
        <strain evidence="4 5">DSM 27192</strain>
    </source>
</reference>
<name>A0A427XVR2_9TREE</name>
<evidence type="ECO:0000313" key="4">
    <source>
        <dbReference type="EMBL" id="RSH82815.1"/>
    </source>
</evidence>
<organism evidence="4 5">
    <name type="scientific">Saitozyma podzolica</name>
    <dbReference type="NCBI Taxonomy" id="1890683"/>
    <lineage>
        <taxon>Eukaryota</taxon>
        <taxon>Fungi</taxon>
        <taxon>Dikarya</taxon>
        <taxon>Basidiomycota</taxon>
        <taxon>Agaricomycotina</taxon>
        <taxon>Tremellomycetes</taxon>
        <taxon>Tremellales</taxon>
        <taxon>Trimorphomycetaceae</taxon>
        <taxon>Saitozyma</taxon>
    </lineage>
</organism>
<dbReference type="SUPFAM" id="SSF143885">
    <property type="entry name" value="RGC domain-like"/>
    <property type="match status" value="1"/>
</dbReference>
<sequence length="869" mass="97695">MATMTLSPSPSLSAMANGMIPGGPPLSSPTGSLASRRLTNRMTNRYSVTAMYSLAAEQDIEVEDDLARAQRRLRDLKSRISAQSKKNFVLERDVRYLDSRIALLIQNKIAADEKRQVAETLEELGEEDEGLWPDEKKMGQYANLFFLLQSEPRHVASLCRLVSLSEIDTLLQTVMFTLYGNQYEQREEHLLLTMFQSVLSAQFETTNEFGSLLRANTPVSRMMTTYTRRGPGQSYLKSVLADRINSLIEHKDLNLEINPLKVGRRLCLRGRGVWPVADIFFSPSLFPPQVYEQMIQQIEDDTGSLPPSLPRGVPPEVAAANPDVQAIIVPRLTMLMEIANTFLATIIDSMETVPYGIRWICKQIRSLTRRKYPEASDASICSLIGGFFFLRFINPAVVTPQAYMLVDGVPAKHPRRTLTLIAKMLQNLANKPSYSKEQYMMSLNPFVENNKARMNKFLNSLCEVGDFYESLELDQYMALSKKDLQINITLNELYNTHSLLMQHMDVLSPNDKHHLRILLDELGPAPPQVPRKENRSIELPLYSRWETPIQDLSTALMSDSVTQNDINYMEAKSIFVQLLRSMPHLADKRPIDLPSLAERAATSKDPVLVRRGIKVQNLLSELDQAGVVDRADNYKIMQDEVAAEMVHLGNTKEKVVLETRSLEAVYKTICDHNNYLRSQLEQYKAYLQNVRQTTAKDNKDKGIGGVGVVSVNGKERKEKKAAVLGPYRFTHSQFEKEGIIMESNVPENRRGNIYFNITSPTPGTFIIALHFKGREKPILEMDLKIDDLLEKVSASAGVGAGGQYHNQAMLDLEYVQLNVPKVLGLFNKVSRVGSNRFASLVSPSLPSSPPPFPSLPDLAPIPHALARAS</sequence>
<dbReference type="InterPro" id="IPR000593">
    <property type="entry name" value="RasGAP_C"/>
</dbReference>
<dbReference type="EMBL" id="RSCD01000026">
    <property type="protein sequence ID" value="RSH82815.1"/>
    <property type="molecule type" value="Genomic_DNA"/>
</dbReference>